<keyword evidence="3" id="KW-1185">Reference proteome</keyword>
<name>R8BRH7_PHAM7</name>
<proteinExistence type="predicted"/>
<dbReference type="Proteomes" id="UP000014074">
    <property type="component" value="Unassembled WGS sequence"/>
</dbReference>
<dbReference type="HOGENOM" id="CLU_253732_0_0_1"/>
<gene>
    <name evidence="2" type="ORF">UCRPA7_2567</name>
</gene>
<feature type="compositionally biased region" description="Low complexity" evidence="1">
    <location>
        <begin position="657"/>
        <end position="685"/>
    </location>
</feature>
<feature type="region of interest" description="Disordered" evidence="1">
    <location>
        <begin position="1111"/>
        <end position="1150"/>
    </location>
</feature>
<dbReference type="KEGG" id="tmn:UCRPA7_2567"/>
<reference evidence="3" key="1">
    <citation type="journal article" date="2013" name="Genome Announc.">
        <title>Draft genome sequence of the ascomycete Phaeoacremonium aleophilum strain UCR-PA7, a causal agent of the esca disease complex in grapevines.</title>
        <authorList>
            <person name="Blanco-Ulate B."/>
            <person name="Rolshausen P."/>
            <person name="Cantu D."/>
        </authorList>
    </citation>
    <scope>NUCLEOTIDE SEQUENCE [LARGE SCALE GENOMIC DNA]</scope>
    <source>
        <strain evidence="3">UCR-PA7</strain>
    </source>
</reference>
<dbReference type="RefSeq" id="XP_007913323.1">
    <property type="nucleotide sequence ID" value="XM_007915132.1"/>
</dbReference>
<evidence type="ECO:0000313" key="3">
    <source>
        <dbReference type="Proteomes" id="UP000014074"/>
    </source>
</evidence>
<feature type="compositionally biased region" description="Acidic residues" evidence="1">
    <location>
        <begin position="1005"/>
        <end position="1017"/>
    </location>
</feature>
<evidence type="ECO:0000313" key="2">
    <source>
        <dbReference type="EMBL" id="EOO01929.1"/>
    </source>
</evidence>
<feature type="compositionally biased region" description="Acidic residues" evidence="1">
    <location>
        <begin position="836"/>
        <end position="849"/>
    </location>
</feature>
<evidence type="ECO:0000256" key="1">
    <source>
        <dbReference type="SAM" id="MobiDB-lite"/>
    </source>
</evidence>
<feature type="compositionally biased region" description="Basic and acidic residues" evidence="1">
    <location>
        <begin position="597"/>
        <end position="607"/>
    </location>
</feature>
<protein>
    <submittedName>
        <fullName evidence="2">Putative pt repeat family protein</fullName>
    </submittedName>
</protein>
<feature type="region of interest" description="Disordered" evidence="1">
    <location>
        <begin position="965"/>
        <end position="1086"/>
    </location>
</feature>
<organism evidence="2 3">
    <name type="scientific">Phaeoacremonium minimum (strain UCR-PA7)</name>
    <name type="common">Esca disease fungus</name>
    <name type="synonym">Togninia minima</name>
    <dbReference type="NCBI Taxonomy" id="1286976"/>
    <lineage>
        <taxon>Eukaryota</taxon>
        <taxon>Fungi</taxon>
        <taxon>Dikarya</taxon>
        <taxon>Ascomycota</taxon>
        <taxon>Pezizomycotina</taxon>
        <taxon>Sordariomycetes</taxon>
        <taxon>Sordariomycetidae</taxon>
        <taxon>Togniniales</taxon>
        <taxon>Togniniaceae</taxon>
        <taxon>Phaeoacremonium</taxon>
    </lineage>
</organism>
<feature type="compositionally biased region" description="Low complexity" evidence="1">
    <location>
        <begin position="821"/>
        <end position="835"/>
    </location>
</feature>
<feature type="compositionally biased region" description="Polar residues" evidence="1">
    <location>
        <begin position="1362"/>
        <end position="1371"/>
    </location>
</feature>
<feature type="region of interest" description="Disordered" evidence="1">
    <location>
        <begin position="735"/>
        <end position="884"/>
    </location>
</feature>
<feature type="compositionally biased region" description="Basic and acidic residues" evidence="1">
    <location>
        <begin position="1373"/>
        <end position="1388"/>
    </location>
</feature>
<dbReference type="GeneID" id="19322829"/>
<accession>R8BRH7</accession>
<feature type="region of interest" description="Disordered" evidence="1">
    <location>
        <begin position="1346"/>
        <end position="1388"/>
    </location>
</feature>
<feature type="compositionally biased region" description="Basic and acidic residues" evidence="1">
    <location>
        <begin position="850"/>
        <end position="866"/>
    </location>
</feature>
<sequence length="1410" mass="157012">MAWDSRRRRIAGALSWHKRGHHPSPEAQQFHVPSFDPQEVDPEVQLSKMLSPVMEEGFPNAHEAPLQVKVTIRFLDHEVRSVCSRSYTSSQLFEPTERICKGLLRRIEHCSEELITRKDSDALNQLHCIREGPKQLRFDMHFRIYRKEKGLWAEQTFRSYQKQPLTAEMTHDVARSTHRTIGLFLRRYDEHFQWIDEPYRDLIKETPALVDPSPNGPLTLASVPRSQFIESSQTWEFVPGYTLQLSFRSDSRSRQQREWRRTLRVSSKQSTPLNLGLGESMLWQAGRAVQNELDMKKEDFDREHESYDGFEGIFDPQYFEEDVLDISLRIMNNLGPAYTHLSRCFQSKLRLFSHPQGEDCAAFLRSVQAHFVGIRDKLDTRIKGINDFDFRILELRGRGWEEKNSARFTIDGTESFSRQSVQAMLDRIHTSIVDILHGHDIAIHIVAHKRGHLILDKALVAHEEEHIGRQLVLSPEQQKEIFHCRLRAKIQAALDCLCRDTLSIDDIPEDIVLEVESEPAVIELETEDHESSPAEAVTPPSPNSFIIDGHRVFPLIPAKYEEHIRLSSAATSVRNSVLDLEETVTNAVDSEIVDQKHLDRPAARAAEEATETVSEPNHTDLVIQDKDEEEEVIEAPSDFSISEAEEEISEVHEPALSTQESTNEESTSSRPSTPGLSSGGTPSPRNSLLFTPTFLRTLSGTQEPLITDSDISSAMQTPGPSVDVERFNFNLVTTKKSNESQLRDGNYPTPPESEVASVDMESLHEREEPEHDSDETEKATTTLIEDASISGMSDLSSFSDERSESALDVPETVSNTEFDQSVEGSAETSETASAAELEEPSQPEPDNEICDSRLSADDQEPDARDIEDFEDSTEPETEHVERVEELQLVDDVRSELSEAMFSEPETATDLECAADVEARPASPVLLQEDVDIDNVSEISLAIEPAGADDSLSELTEPSIVPELHASSEAVEEQEEQEYQSFPELLDFDGPVEFVEDPSRSKVDFFEDDEDSEADIGTEPETLPLSDKPQDLNTKTDVQELEAEPETLSLPGEQLELFSEEFLTEAPASRESAEATSGESQDIEPLNTLELSETEANDKMPDVFEVQLTETIVPELPNDDKPDVDEIVSAGEPPADNHLDDSVGDVKSDDTLAPTSVSAEIIETLSEVSLPAMVCDASSLVNEAVVEAAIPSSESASIIAPELETVVQSESDVVESATIPPPPQSQLLPPLATPSCRSSVSSWEDYESAIRTSKDSVDTIVNPDDPVLFPPPGADSRFSRPTTGYLGLHEEHLVEVGLRGALVGPNRGFEVYSDSRPATAPSVPSSPNKVSRVLRLRKRSNSAFKSIVKSPKSKKGKAVSKIPNVQTENGPRSSGEHEKENEQENEKGVLPRMMMLFAGMAIASQVVNKSR</sequence>
<feature type="compositionally biased region" description="Basic and acidic residues" evidence="1">
    <location>
        <begin position="1134"/>
        <end position="1149"/>
    </location>
</feature>
<dbReference type="OrthoDB" id="5144858at2759"/>
<dbReference type="EMBL" id="KB932943">
    <property type="protein sequence ID" value="EOO01929.1"/>
    <property type="molecule type" value="Genomic_DNA"/>
</dbReference>
<feature type="region of interest" description="Disordered" evidence="1">
    <location>
        <begin position="597"/>
        <end position="689"/>
    </location>
</feature>
<dbReference type="eggNOG" id="ENOG502QQV3">
    <property type="taxonomic scope" value="Eukaryota"/>
</dbReference>